<feature type="domain" description="Nudix hydrolase" evidence="3">
    <location>
        <begin position="8"/>
        <end position="138"/>
    </location>
</feature>
<dbReference type="Proteomes" id="UP000618579">
    <property type="component" value="Unassembled WGS sequence"/>
</dbReference>
<dbReference type="PANTHER" id="PTHR43046">
    <property type="entry name" value="GDP-MANNOSE MANNOSYL HYDROLASE"/>
    <property type="match status" value="1"/>
</dbReference>
<dbReference type="InterPro" id="IPR015797">
    <property type="entry name" value="NUDIX_hydrolase-like_dom_sf"/>
</dbReference>
<evidence type="ECO:0000313" key="4">
    <source>
        <dbReference type="EMBL" id="NOV02216.1"/>
    </source>
</evidence>
<dbReference type="Gene3D" id="3.90.79.10">
    <property type="entry name" value="Nucleoside Triphosphate Pyrophosphohydrolase"/>
    <property type="match status" value="1"/>
</dbReference>
<evidence type="ECO:0000313" key="5">
    <source>
        <dbReference type="Proteomes" id="UP000618579"/>
    </source>
</evidence>
<dbReference type="Pfam" id="PF00293">
    <property type="entry name" value="NUDIX"/>
    <property type="match status" value="1"/>
</dbReference>
<dbReference type="InterPro" id="IPR000086">
    <property type="entry name" value="NUDIX_hydrolase_dom"/>
</dbReference>
<dbReference type="PANTHER" id="PTHR43046:SF14">
    <property type="entry name" value="MUTT_NUDIX FAMILY PROTEIN"/>
    <property type="match status" value="1"/>
</dbReference>
<evidence type="ECO:0000256" key="1">
    <source>
        <dbReference type="ARBA" id="ARBA00001946"/>
    </source>
</evidence>
<dbReference type="RefSeq" id="WP_171685044.1">
    <property type="nucleotide sequence ID" value="NZ_WHNZ01000042.1"/>
</dbReference>
<organism evidence="4 5">
    <name type="scientific">Paenibacillus planticolens</name>
    <dbReference type="NCBI Taxonomy" id="2654976"/>
    <lineage>
        <taxon>Bacteria</taxon>
        <taxon>Bacillati</taxon>
        <taxon>Bacillota</taxon>
        <taxon>Bacilli</taxon>
        <taxon>Bacillales</taxon>
        <taxon>Paenibacillaceae</taxon>
        <taxon>Paenibacillus</taxon>
    </lineage>
</organism>
<proteinExistence type="predicted"/>
<gene>
    <name evidence="4" type="ORF">GC097_19600</name>
</gene>
<sequence length="151" mass="17340">MPIDKKQTYHVLARGIILSGDFLLVARCIGMDHTFLPGGHVEFHEGIRASLAREIKEELGLASEVKTYIGAVEAEFDLEDVYHQEINHLFLADVPAINHQQNPESIEKHLEFYWIPLNEMEAHNLQPYPVRTVITQYVYEGLGPYFESTFQ</sequence>
<dbReference type="PROSITE" id="PS51462">
    <property type="entry name" value="NUDIX"/>
    <property type="match status" value="1"/>
</dbReference>
<accession>A0ABX1ZQY3</accession>
<dbReference type="SUPFAM" id="SSF55811">
    <property type="entry name" value="Nudix"/>
    <property type="match status" value="1"/>
</dbReference>
<evidence type="ECO:0000256" key="2">
    <source>
        <dbReference type="ARBA" id="ARBA00022801"/>
    </source>
</evidence>
<comment type="cofactor">
    <cofactor evidence="1">
        <name>Mg(2+)</name>
        <dbReference type="ChEBI" id="CHEBI:18420"/>
    </cofactor>
</comment>
<dbReference type="EMBL" id="WHNZ01000042">
    <property type="protein sequence ID" value="NOV02216.1"/>
    <property type="molecule type" value="Genomic_DNA"/>
</dbReference>
<keyword evidence="5" id="KW-1185">Reference proteome</keyword>
<protein>
    <submittedName>
        <fullName evidence="4">NUDIX domain-containing protein</fullName>
    </submittedName>
</protein>
<reference evidence="4 5" key="1">
    <citation type="submission" date="2019-10" db="EMBL/GenBank/DDBJ databases">
        <title>Description of Paenibacillus pedi sp. nov.</title>
        <authorList>
            <person name="Carlier A."/>
            <person name="Qi S."/>
        </authorList>
    </citation>
    <scope>NUCLEOTIDE SEQUENCE [LARGE SCALE GENOMIC DNA]</scope>
    <source>
        <strain evidence="4 5">LMG 31457</strain>
    </source>
</reference>
<name>A0ABX1ZQY3_9BACL</name>
<comment type="caution">
    <text evidence="4">The sequence shown here is derived from an EMBL/GenBank/DDBJ whole genome shotgun (WGS) entry which is preliminary data.</text>
</comment>
<evidence type="ECO:0000259" key="3">
    <source>
        <dbReference type="PROSITE" id="PS51462"/>
    </source>
</evidence>
<keyword evidence="2" id="KW-0378">Hydrolase</keyword>